<dbReference type="GO" id="GO:0007165">
    <property type="term" value="P:signal transduction"/>
    <property type="evidence" value="ECO:0007669"/>
    <property type="project" value="TreeGrafter"/>
</dbReference>
<protein>
    <recommendedName>
        <fullName evidence="6">Inositol-phosphate phosphatase</fullName>
    </recommendedName>
</protein>
<reference evidence="5" key="1">
    <citation type="submission" date="2021-01" db="EMBL/GenBank/DDBJ databases">
        <authorList>
            <person name="Corre E."/>
            <person name="Pelletier E."/>
            <person name="Niang G."/>
            <person name="Scheremetjew M."/>
            <person name="Finn R."/>
            <person name="Kale V."/>
            <person name="Holt S."/>
            <person name="Cochrane G."/>
            <person name="Meng A."/>
            <person name="Brown T."/>
            <person name="Cohen L."/>
        </authorList>
    </citation>
    <scope>NUCLEOTIDE SEQUENCE</scope>
    <source>
        <strain evidence="5">CCMP1413</strain>
    </source>
</reference>
<dbReference type="EMBL" id="HBDZ01005398">
    <property type="protein sequence ID" value="CAD8235442.1"/>
    <property type="molecule type" value="Transcribed_RNA"/>
</dbReference>
<dbReference type="Pfam" id="PF00459">
    <property type="entry name" value="Inositol_P"/>
    <property type="match status" value="1"/>
</dbReference>
<dbReference type="Gene3D" id="3.40.190.80">
    <property type="match status" value="1"/>
</dbReference>
<evidence type="ECO:0000256" key="1">
    <source>
        <dbReference type="ARBA" id="ARBA00009759"/>
    </source>
</evidence>
<dbReference type="GO" id="GO:0046872">
    <property type="term" value="F:metal ion binding"/>
    <property type="evidence" value="ECO:0007669"/>
    <property type="project" value="UniProtKB-KW"/>
</dbReference>
<gene>
    <name evidence="5" type="ORF">PCOL08062_LOCUS4131</name>
</gene>
<dbReference type="PANTHER" id="PTHR20854:SF17">
    <property type="entry name" value="PHOSPHATASE IMPL1, CHLOROPLASTIC"/>
    <property type="match status" value="1"/>
</dbReference>
<dbReference type="GO" id="GO:0046854">
    <property type="term" value="P:phosphatidylinositol phosphate biosynthetic process"/>
    <property type="evidence" value="ECO:0007669"/>
    <property type="project" value="InterPro"/>
</dbReference>
<dbReference type="AlphaFoldDB" id="A0A7R9THD9"/>
<name>A0A7R9THD9_9VIRI</name>
<dbReference type="PROSITE" id="PS00630">
    <property type="entry name" value="IMP_2"/>
    <property type="match status" value="1"/>
</dbReference>
<evidence type="ECO:0000256" key="3">
    <source>
        <dbReference type="ARBA" id="ARBA00022842"/>
    </source>
</evidence>
<dbReference type="InterPro" id="IPR020550">
    <property type="entry name" value="Inositol_monophosphatase_CS"/>
</dbReference>
<feature type="binding site" evidence="4">
    <location>
        <position position="44"/>
    </location>
    <ligand>
        <name>Mg(2+)</name>
        <dbReference type="ChEBI" id="CHEBI:18420"/>
        <label>1</label>
        <note>catalytic</note>
    </ligand>
</feature>
<comment type="cofactor">
    <cofactor evidence="4">
        <name>Mg(2+)</name>
        <dbReference type="ChEBI" id="CHEBI:18420"/>
    </cofactor>
</comment>
<dbReference type="PANTHER" id="PTHR20854">
    <property type="entry name" value="INOSITOL MONOPHOSPHATASE"/>
    <property type="match status" value="1"/>
</dbReference>
<evidence type="ECO:0008006" key="6">
    <source>
        <dbReference type="Google" id="ProtNLM"/>
    </source>
</evidence>
<keyword evidence="3 4" id="KW-0460">Magnesium</keyword>
<evidence type="ECO:0000256" key="2">
    <source>
        <dbReference type="ARBA" id="ARBA00022723"/>
    </source>
</evidence>
<dbReference type="PRINTS" id="PR00377">
    <property type="entry name" value="IMPHPHTASES"/>
</dbReference>
<comment type="similarity">
    <text evidence="1">Belongs to the inositol monophosphatase superfamily.</text>
</comment>
<dbReference type="GO" id="GO:0006020">
    <property type="term" value="P:inositol metabolic process"/>
    <property type="evidence" value="ECO:0007669"/>
    <property type="project" value="TreeGrafter"/>
</dbReference>
<accession>A0A7R9THD9</accession>
<dbReference type="GO" id="GO:0008934">
    <property type="term" value="F:inositol monophosphate 1-phosphatase activity"/>
    <property type="evidence" value="ECO:0007669"/>
    <property type="project" value="TreeGrafter"/>
</dbReference>
<dbReference type="InterPro" id="IPR000760">
    <property type="entry name" value="Inositol_monophosphatase-like"/>
</dbReference>
<sequence>MESFKHFTDCTRGVRRLGAAAVDLCHVALGIVDAYWEYNLSPWDVAAGVLIAQEAGALVTTLDGKPYSVFDRSMIAVTPGLQGAILDSYLAPRTRRLVEEEGVDLGRWKMPEGVILDLP</sequence>
<evidence type="ECO:0000256" key="4">
    <source>
        <dbReference type="PIRSR" id="PIRSR600760-2"/>
    </source>
</evidence>
<dbReference type="SUPFAM" id="SSF56655">
    <property type="entry name" value="Carbohydrate phosphatase"/>
    <property type="match status" value="1"/>
</dbReference>
<organism evidence="5">
    <name type="scientific">Prasinoderma coloniale</name>
    <dbReference type="NCBI Taxonomy" id="156133"/>
    <lineage>
        <taxon>Eukaryota</taxon>
        <taxon>Viridiplantae</taxon>
        <taxon>Prasinodermophyta</taxon>
        <taxon>Prasinodermophyceae</taxon>
        <taxon>Prasinodermales</taxon>
        <taxon>Prasinodermaceae</taxon>
        <taxon>Prasinoderma</taxon>
    </lineage>
</organism>
<proteinExistence type="inferred from homology"/>
<keyword evidence="2 4" id="KW-0479">Metal-binding</keyword>
<evidence type="ECO:0000313" key="5">
    <source>
        <dbReference type="EMBL" id="CAD8235442.1"/>
    </source>
</evidence>